<evidence type="ECO:0000256" key="6">
    <source>
        <dbReference type="SAM" id="MobiDB-lite"/>
    </source>
</evidence>
<dbReference type="AlphaFoldDB" id="A0A8H3ZPN8"/>
<name>A0A8H3ZPN8_9PEZI</name>
<keyword evidence="2 7" id="KW-0812">Transmembrane</keyword>
<evidence type="ECO:0000256" key="7">
    <source>
        <dbReference type="SAM" id="Phobius"/>
    </source>
</evidence>
<feature type="compositionally biased region" description="Polar residues" evidence="6">
    <location>
        <begin position="300"/>
        <end position="317"/>
    </location>
</feature>
<feature type="transmembrane region" description="Helical" evidence="7">
    <location>
        <begin position="131"/>
        <end position="152"/>
    </location>
</feature>
<dbReference type="Pfam" id="PF20684">
    <property type="entry name" value="Fung_rhodopsin"/>
    <property type="match status" value="1"/>
</dbReference>
<keyword evidence="10" id="KW-1185">Reference proteome</keyword>
<evidence type="ECO:0000256" key="2">
    <source>
        <dbReference type="ARBA" id="ARBA00022692"/>
    </source>
</evidence>
<evidence type="ECO:0000256" key="1">
    <source>
        <dbReference type="ARBA" id="ARBA00004141"/>
    </source>
</evidence>
<sequence length="394" mass="43281">MADNTTTVHFRDSPGYAGNKTLYLNTALIVCTTLVVGTRLYVRAFMSKALGLDDIIAFVTFGFVIALSAMDIRLVQYGSGAHVDNVPQEDLAIWFESIVTQVLIYFIGTGLMRLSIVAFLPRLSQDKTYMILVYITGFFVIAQTLGCFIYRLTECNPVADIWKPHFMPGLDCVPPESENSMMAAHQISGLVLDLALMGLPIWVVYTKMLFTEKVFQVILVFSVGIFVIVTGCIRLYMLTTLLFLADPTFNMSTIGVWTDLEGHIGLWVASFPALQPIVRIISFKLGLRSKLQSCGKDGRSNTGGAARSKSTPWSGVTKNKGYVRNGSGADDTDSHSERAFVQTKGEDIELDSRGNRLAGIQKRIEVEVRVDEGQDHTTGASYAPAGGSKTWLAI</sequence>
<accession>A0A8H3ZPN8</accession>
<feature type="transmembrane region" description="Helical" evidence="7">
    <location>
        <begin position="183"/>
        <end position="205"/>
    </location>
</feature>
<proteinExistence type="inferred from homology"/>
<evidence type="ECO:0000256" key="4">
    <source>
        <dbReference type="ARBA" id="ARBA00023136"/>
    </source>
</evidence>
<organism evidence="9 10">
    <name type="scientific">Colletotrichum asianum</name>
    <dbReference type="NCBI Taxonomy" id="702518"/>
    <lineage>
        <taxon>Eukaryota</taxon>
        <taxon>Fungi</taxon>
        <taxon>Dikarya</taxon>
        <taxon>Ascomycota</taxon>
        <taxon>Pezizomycotina</taxon>
        <taxon>Sordariomycetes</taxon>
        <taxon>Hypocreomycetidae</taxon>
        <taxon>Glomerellales</taxon>
        <taxon>Glomerellaceae</taxon>
        <taxon>Colletotrichum</taxon>
        <taxon>Colletotrichum gloeosporioides species complex</taxon>
    </lineage>
</organism>
<dbReference type="InterPro" id="IPR052337">
    <property type="entry name" value="SAT4-like"/>
</dbReference>
<dbReference type="GO" id="GO:0016020">
    <property type="term" value="C:membrane"/>
    <property type="evidence" value="ECO:0007669"/>
    <property type="project" value="UniProtKB-SubCell"/>
</dbReference>
<feature type="region of interest" description="Disordered" evidence="6">
    <location>
        <begin position="294"/>
        <end position="337"/>
    </location>
</feature>
<feature type="transmembrane region" description="Helical" evidence="7">
    <location>
        <begin position="22"/>
        <end position="42"/>
    </location>
</feature>
<feature type="transmembrane region" description="Helical" evidence="7">
    <location>
        <begin position="92"/>
        <end position="119"/>
    </location>
</feature>
<evidence type="ECO:0000256" key="3">
    <source>
        <dbReference type="ARBA" id="ARBA00022989"/>
    </source>
</evidence>
<dbReference type="OrthoDB" id="5413793at2759"/>
<dbReference type="InterPro" id="IPR049326">
    <property type="entry name" value="Rhodopsin_dom_fungi"/>
</dbReference>
<protein>
    <recommendedName>
        <fullName evidence="8">Rhodopsin domain-containing protein</fullName>
    </recommendedName>
</protein>
<keyword evidence="4 7" id="KW-0472">Membrane</keyword>
<dbReference type="Proteomes" id="UP000434172">
    <property type="component" value="Unassembled WGS sequence"/>
</dbReference>
<gene>
    <name evidence="9" type="ORF">GQ607_005596</name>
</gene>
<dbReference type="EMBL" id="WOWK01000025">
    <property type="protein sequence ID" value="KAF0327113.1"/>
    <property type="molecule type" value="Genomic_DNA"/>
</dbReference>
<feature type="transmembrane region" description="Helical" evidence="7">
    <location>
        <begin position="54"/>
        <end position="72"/>
    </location>
</feature>
<evidence type="ECO:0000256" key="5">
    <source>
        <dbReference type="ARBA" id="ARBA00038359"/>
    </source>
</evidence>
<comment type="subcellular location">
    <subcellularLocation>
        <location evidence="1">Membrane</location>
        <topology evidence="1">Multi-pass membrane protein</topology>
    </subcellularLocation>
</comment>
<comment type="caution">
    <text evidence="9">The sequence shown here is derived from an EMBL/GenBank/DDBJ whole genome shotgun (WGS) entry which is preliminary data.</text>
</comment>
<evidence type="ECO:0000313" key="9">
    <source>
        <dbReference type="EMBL" id="KAF0327113.1"/>
    </source>
</evidence>
<comment type="similarity">
    <text evidence="5">Belongs to the SAT4 family.</text>
</comment>
<dbReference type="PANTHER" id="PTHR33048">
    <property type="entry name" value="PTH11-LIKE INTEGRAL MEMBRANE PROTEIN (AFU_ORTHOLOGUE AFUA_5G11245)"/>
    <property type="match status" value="1"/>
</dbReference>
<evidence type="ECO:0000259" key="8">
    <source>
        <dbReference type="Pfam" id="PF20684"/>
    </source>
</evidence>
<feature type="domain" description="Rhodopsin" evidence="8">
    <location>
        <begin position="39"/>
        <end position="279"/>
    </location>
</feature>
<feature type="transmembrane region" description="Helical" evidence="7">
    <location>
        <begin position="217"/>
        <end position="244"/>
    </location>
</feature>
<feature type="region of interest" description="Disordered" evidence="6">
    <location>
        <begin position="371"/>
        <end position="394"/>
    </location>
</feature>
<reference evidence="9 10" key="1">
    <citation type="submission" date="2019-12" db="EMBL/GenBank/DDBJ databases">
        <title>A genome sequence resource for the geographically widespread anthracnose pathogen Colletotrichum asianum.</title>
        <authorList>
            <person name="Meng Y."/>
        </authorList>
    </citation>
    <scope>NUCLEOTIDE SEQUENCE [LARGE SCALE GENOMIC DNA]</scope>
    <source>
        <strain evidence="9 10">ICMP 18580</strain>
    </source>
</reference>
<dbReference type="PANTHER" id="PTHR33048:SF129">
    <property type="entry name" value="INTEGRAL MEMBRANE PROTEIN-RELATED"/>
    <property type="match status" value="1"/>
</dbReference>
<evidence type="ECO:0000313" key="10">
    <source>
        <dbReference type="Proteomes" id="UP000434172"/>
    </source>
</evidence>
<keyword evidence="3 7" id="KW-1133">Transmembrane helix</keyword>